<dbReference type="Proteomes" id="UP000627292">
    <property type="component" value="Unassembled WGS sequence"/>
</dbReference>
<gene>
    <name evidence="1" type="ORF">GCM10011379_05450</name>
</gene>
<accession>A0A917MT49</accession>
<evidence type="ECO:0000313" key="1">
    <source>
        <dbReference type="EMBL" id="GGH59066.1"/>
    </source>
</evidence>
<reference evidence="1" key="2">
    <citation type="submission" date="2020-09" db="EMBL/GenBank/DDBJ databases">
        <authorList>
            <person name="Sun Q."/>
            <person name="Zhou Y."/>
        </authorList>
    </citation>
    <scope>NUCLEOTIDE SEQUENCE</scope>
    <source>
        <strain evidence="1">CGMCC 1.15290</strain>
    </source>
</reference>
<name>A0A917MT49_9BACT</name>
<reference evidence="1" key="1">
    <citation type="journal article" date="2014" name="Int. J. Syst. Evol. Microbiol.">
        <title>Complete genome sequence of Corynebacterium casei LMG S-19264T (=DSM 44701T), isolated from a smear-ripened cheese.</title>
        <authorList>
            <consortium name="US DOE Joint Genome Institute (JGI-PGF)"/>
            <person name="Walter F."/>
            <person name="Albersmeier A."/>
            <person name="Kalinowski J."/>
            <person name="Ruckert C."/>
        </authorList>
    </citation>
    <scope>NUCLEOTIDE SEQUENCE</scope>
    <source>
        <strain evidence="1">CGMCC 1.15290</strain>
    </source>
</reference>
<comment type="caution">
    <text evidence="1">The sequence shown here is derived from an EMBL/GenBank/DDBJ whole genome shotgun (WGS) entry which is preliminary data.</text>
</comment>
<dbReference type="AlphaFoldDB" id="A0A917MT49"/>
<evidence type="ECO:0000313" key="2">
    <source>
        <dbReference type="Proteomes" id="UP000627292"/>
    </source>
</evidence>
<protein>
    <submittedName>
        <fullName evidence="1">Uncharacterized protein</fullName>
    </submittedName>
</protein>
<keyword evidence="2" id="KW-1185">Reference proteome</keyword>
<organism evidence="1 2">
    <name type="scientific">Filimonas zeae</name>
    <dbReference type="NCBI Taxonomy" id="1737353"/>
    <lineage>
        <taxon>Bacteria</taxon>
        <taxon>Pseudomonadati</taxon>
        <taxon>Bacteroidota</taxon>
        <taxon>Chitinophagia</taxon>
        <taxon>Chitinophagales</taxon>
        <taxon>Chitinophagaceae</taxon>
        <taxon>Filimonas</taxon>
    </lineage>
</organism>
<proteinExistence type="predicted"/>
<dbReference type="EMBL" id="BMIB01000001">
    <property type="protein sequence ID" value="GGH59066.1"/>
    <property type="molecule type" value="Genomic_DNA"/>
</dbReference>
<sequence length="135" mass="15785">MVFVAAYGQEDNGNREERGARRKECREIRQVFRNKEGRKQYKRYAGVILRDGDYTFSYGKESIVVYGLKEDLTELFTSGILHPYIGYDKPEPATDTLRLQGNVALPLVKFHFTKMDNVKELNCGRKSYKVRRFSF</sequence>